<dbReference type="Proteomes" id="UP001148629">
    <property type="component" value="Unassembled WGS sequence"/>
</dbReference>
<protein>
    <submittedName>
        <fullName evidence="1">Uncharacterized protein</fullName>
    </submittedName>
</protein>
<reference evidence="1" key="1">
    <citation type="submission" date="2022-08" db="EMBL/GenBank/DDBJ databases">
        <title>Genome Sequence of Fusarium decemcellulare.</title>
        <authorList>
            <person name="Buettner E."/>
        </authorList>
    </citation>
    <scope>NUCLEOTIDE SEQUENCE</scope>
    <source>
        <strain evidence="1">Babe19</strain>
    </source>
</reference>
<gene>
    <name evidence="1" type="ORF">NM208_g16632</name>
</gene>
<name>A0ACC1R9R6_9HYPO</name>
<dbReference type="EMBL" id="JANRMS010005296">
    <property type="protein sequence ID" value="KAJ3502876.1"/>
    <property type="molecule type" value="Genomic_DNA"/>
</dbReference>
<keyword evidence="2" id="KW-1185">Reference proteome</keyword>
<organism evidence="1 2">
    <name type="scientific">Fusarium decemcellulare</name>
    <dbReference type="NCBI Taxonomy" id="57161"/>
    <lineage>
        <taxon>Eukaryota</taxon>
        <taxon>Fungi</taxon>
        <taxon>Dikarya</taxon>
        <taxon>Ascomycota</taxon>
        <taxon>Pezizomycotina</taxon>
        <taxon>Sordariomycetes</taxon>
        <taxon>Hypocreomycetidae</taxon>
        <taxon>Hypocreales</taxon>
        <taxon>Nectriaceae</taxon>
        <taxon>Fusarium</taxon>
        <taxon>Fusarium decemcellulare species complex</taxon>
    </lineage>
</organism>
<proteinExistence type="predicted"/>
<comment type="caution">
    <text evidence="1">The sequence shown here is derived from an EMBL/GenBank/DDBJ whole genome shotgun (WGS) entry which is preliminary data.</text>
</comment>
<evidence type="ECO:0000313" key="2">
    <source>
        <dbReference type="Proteomes" id="UP001148629"/>
    </source>
</evidence>
<accession>A0ACC1R9R6</accession>
<evidence type="ECO:0000313" key="1">
    <source>
        <dbReference type="EMBL" id="KAJ3502876.1"/>
    </source>
</evidence>
<sequence>MRSIQEELLAARMKDSVMRRIQRTAREITALAQEIMMDQQEEQVELATEEDVEEEGSLGSAPMDLETGSSDEEYS</sequence>